<organism evidence="2 3">
    <name type="scientific">Planomonospora corallina</name>
    <dbReference type="NCBI Taxonomy" id="1806052"/>
    <lineage>
        <taxon>Bacteria</taxon>
        <taxon>Bacillati</taxon>
        <taxon>Actinomycetota</taxon>
        <taxon>Actinomycetes</taxon>
        <taxon>Streptosporangiales</taxon>
        <taxon>Streptosporangiaceae</taxon>
        <taxon>Planomonospora</taxon>
    </lineage>
</organism>
<dbReference type="Proteomes" id="UP001595850">
    <property type="component" value="Unassembled WGS sequence"/>
</dbReference>
<comment type="caution">
    <text evidence="2">The sequence shown here is derived from an EMBL/GenBank/DDBJ whole genome shotgun (WGS) entry which is preliminary data.</text>
</comment>
<evidence type="ECO:0000313" key="2">
    <source>
        <dbReference type="EMBL" id="MFC4062935.1"/>
    </source>
</evidence>
<protein>
    <submittedName>
        <fullName evidence="2">Uncharacterized protein</fullName>
    </submittedName>
</protein>
<proteinExistence type="predicted"/>
<keyword evidence="3" id="KW-1185">Reference proteome</keyword>
<dbReference type="RefSeq" id="WP_377294496.1">
    <property type="nucleotide sequence ID" value="NZ_JBHSBM010000075.1"/>
</dbReference>
<feature type="region of interest" description="Disordered" evidence="1">
    <location>
        <begin position="44"/>
        <end position="65"/>
    </location>
</feature>
<evidence type="ECO:0000256" key="1">
    <source>
        <dbReference type="SAM" id="MobiDB-lite"/>
    </source>
</evidence>
<dbReference type="EMBL" id="JBHSBM010000075">
    <property type="protein sequence ID" value="MFC4062935.1"/>
    <property type="molecule type" value="Genomic_DNA"/>
</dbReference>
<sequence length="65" mass="7096">MTGAWGRDDRHPWKGRLDILAVPEILSEARTTRLTLLSTVCGAHSWDRSPASPGGLRYGDHPVSA</sequence>
<reference evidence="3" key="1">
    <citation type="journal article" date="2019" name="Int. J. Syst. Evol. Microbiol.">
        <title>The Global Catalogue of Microorganisms (GCM) 10K type strain sequencing project: providing services to taxonomists for standard genome sequencing and annotation.</title>
        <authorList>
            <consortium name="The Broad Institute Genomics Platform"/>
            <consortium name="The Broad Institute Genome Sequencing Center for Infectious Disease"/>
            <person name="Wu L."/>
            <person name="Ma J."/>
        </authorList>
    </citation>
    <scope>NUCLEOTIDE SEQUENCE [LARGE SCALE GENOMIC DNA]</scope>
    <source>
        <strain evidence="3">TBRC 4489</strain>
    </source>
</reference>
<evidence type="ECO:0000313" key="3">
    <source>
        <dbReference type="Proteomes" id="UP001595850"/>
    </source>
</evidence>
<name>A0ABV8IIK5_9ACTN</name>
<accession>A0ABV8IIK5</accession>
<gene>
    <name evidence="2" type="ORF">ACFOWE_32035</name>
</gene>